<sequence>MKRSIFPAAAICLLIGFLLGGIFPFPWSLRETVILPPTPSALSNAPAPGSSSVTDSSTQTESSTPLPPDNFPLLNTACAVLHALKEEDYGQVASFVHPEKGVTFTPYSTVNLEQDLTLSAAQIQGLEEDPRVYTWGFEDGRGNPIQMTISQYVDRYVFNQDYTQASEIGIDQIMISGNALENITTAYPGCRFVDFCIPSIDPVNEGLDWCSLKLVFELGESGWLLVGVVHGEWTI</sequence>
<feature type="region of interest" description="Disordered" evidence="1">
    <location>
        <begin position="41"/>
        <end position="70"/>
    </location>
</feature>
<gene>
    <name evidence="2" type="ORF">H8S11_01580</name>
</gene>
<name>A0A8J6J8B6_9FIRM</name>
<protein>
    <submittedName>
        <fullName evidence="2">Uncharacterized protein</fullName>
    </submittedName>
</protein>
<organism evidence="2 3">
    <name type="scientific">Flintibacter hominis</name>
    <dbReference type="NCBI Taxonomy" id="2763048"/>
    <lineage>
        <taxon>Bacteria</taxon>
        <taxon>Bacillati</taxon>
        <taxon>Bacillota</taxon>
        <taxon>Clostridia</taxon>
        <taxon>Eubacteriales</taxon>
        <taxon>Flintibacter</taxon>
    </lineage>
</organism>
<comment type="caution">
    <text evidence="2">The sequence shown here is derived from an EMBL/GenBank/DDBJ whole genome shotgun (WGS) entry which is preliminary data.</text>
</comment>
<dbReference type="AlphaFoldDB" id="A0A8J6J8B6"/>
<evidence type="ECO:0000313" key="2">
    <source>
        <dbReference type="EMBL" id="MBC5721518.1"/>
    </source>
</evidence>
<dbReference type="EMBL" id="JACOPO010000001">
    <property type="protein sequence ID" value="MBC5721518.1"/>
    <property type="molecule type" value="Genomic_DNA"/>
</dbReference>
<dbReference type="RefSeq" id="WP_147571459.1">
    <property type="nucleotide sequence ID" value="NZ_JACOPO010000001.1"/>
</dbReference>
<keyword evidence="3" id="KW-1185">Reference proteome</keyword>
<accession>A0A8J6J8B6</accession>
<feature type="compositionally biased region" description="Polar residues" evidence="1">
    <location>
        <begin position="49"/>
        <end position="64"/>
    </location>
</feature>
<evidence type="ECO:0000313" key="3">
    <source>
        <dbReference type="Proteomes" id="UP000628736"/>
    </source>
</evidence>
<dbReference type="Proteomes" id="UP000628736">
    <property type="component" value="Unassembled WGS sequence"/>
</dbReference>
<evidence type="ECO:0000256" key="1">
    <source>
        <dbReference type="SAM" id="MobiDB-lite"/>
    </source>
</evidence>
<proteinExistence type="predicted"/>
<reference evidence="2" key="1">
    <citation type="submission" date="2020-08" db="EMBL/GenBank/DDBJ databases">
        <title>Genome public.</title>
        <authorList>
            <person name="Liu C."/>
            <person name="Sun Q."/>
        </authorList>
    </citation>
    <scope>NUCLEOTIDE SEQUENCE</scope>
    <source>
        <strain evidence="2">NSJ-23</strain>
    </source>
</reference>